<dbReference type="OrthoDB" id="272672at2759"/>
<keyword evidence="2" id="KW-1185">Reference proteome</keyword>
<sequence>SGVAEPDRVRENFQSAKESGYYVVNGVELSKVVTLLDASTFCEEYMEFSKLYEREDLIDGDVGEMAECGIVELLVEQTE</sequence>
<feature type="non-terminal residue" evidence="1">
    <location>
        <position position="79"/>
    </location>
</feature>
<dbReference type="AlphaFoldDB" id="A0A812N1X9"/>
<evidence type="ECO:0000313" key="1">
    <source>
        <dbReference type="EMBL" id="CAE7294590.1"/>
    </source>
</evidence>
<dbReference type="EMBL" id="CAJNIZ010010132">
    <property type="protein sequence ID" value="CAE7294590.1"/>
    <property type="molecule type" value="Genomic_DNA"/>
</dbReference>
<proteinExistence type="predicted"/>
<reference evidence="1" key="1">
    <citation type="submission" date="2021-02" db="EMBL/GenBank/DDBJ databases">
        <authorList>
            <person name="Dougan E. K."/>
            <person name="Rhodes N."/>
            <person name="Thang M."/>
            <person name="Chan C."/>
        </authorList>
    </citation>
    <scope>NUCLEOTIDE SEQUENCE</scope>
</reference>
<accession>A0A812N1X9</accession>
<name>A0A812N1X9_SYMPI</name>
<comment type="caution">
    <text evidence="1">The sequence shown here is derived from an EMBL/GenBank/DDBJ whole genome shotgun (WGS) entry which is preliminary data.</text>
</comment>
<feature type="non-terminal residue" evidence="1">
    <location>
        <position position="1"/>
    </location>
</feature>
<protein>
    <submittedName>
        <fullName evidence="1">Uncharacterized protein</fullName>
    </submittedName>
</protein>
<organism evidence="1 2">
    <name type="scientific">Symbiodinium pilosum</name>
    <name type="common">Dinoflagellate</name>
    <dbReference type="NCBI Taxonomy" id="2952"/>
    <lineage>
        <taxon>Eukaryota</taxon>
        <taxon>Sar</taxon>
        <taxon>Alveolata</taxon>
        <taxon>Dinophyceae</taxon>
        <taxon>Suessiales</taxon>
        <taxon>Symbiodiniaceae</taxon>
        <taxon>Symbiodinium</taxon>
    </lineage>
</organism>
<evidence type="ECO:0000313" key="2">
    <source>
        <dbReference type="Proteomes" id="UP000649617"/>
    </source>
</evidence>
<dbReference type="Proteomes" id="UP000649617">
    <property type="component" value="Unassembled WGS sequence"/>
</dbReference>
<gene>
    <name evidence="1" type="ORF">SPIL2461_LOCUS6631</name>
</gene>